<gene>
    <name evidence="2" type="ORF">KZZ10_03305</name>
</gene>
<evidence type="ECO:0000313" key="3">
    <source>
        <dbReference type="Proteomes" id="UP000739565"/>
    </source>
</evidence>
<name>A0A953N7W5_9BURK</name>
<organism evidence="2 3">
    <name type="scientific">Zwartia hollandica</name>
    <dbReference type="NCBI Taxonomy" id="324606"/>
    <lineage>
        <taxon>Bacteria</taxon>
        <taxon>Pseudomonadati</taxon>
        <taxon>Pseudomonadota</taxon>
        <taxon>Betaproteobacteria</taxon>
        <taxon>Burkholderiales</taxon>
        <taxon>Alcaligenaceae</taxon>
        <taxon>Zwartia</taxon>
    </lineage>
</organism>
<dbReference type="RefSeq" id="WP_259660088.1">
    <property type="nucleotide sequence ID" value="NZ_JAHXRI010000006.1"/>
</dbReference>
<proteinExistence type="predicted"/>
<sequence>MMRFLRLIAATVLTIASYQAQAWEYRTRTDQMRGTTTRFAETTSTNKVNFSAPYAGGSSLDLTVRERSQDGLNILFIISKGQFKCSGGCKFFARFDEGKIFTIAATGASSGSMDTIFVEDEAPFLAELRNSRRLIVEMEFFQEGSNQFIFNTANLKW</sequence>
<dbReference type="EMBL" id="JAHXRI010000006">
    <property type="protein sequence ID" value="MBZ1349663.1"/>
    <property type="molecule type" value="Genomic_DNA"/>
</dbReference>
<dbReference type="AlphaFoldDB" id="A0A953N7W5"/>
<keyword evidence="1" id="KW-0732">Signal</keyword>
<evidence type="ECO:0000256" key="1">
    <source>
        <dbReference type="SAM" id="SignalP"/>
    </source>
</evidence>
<evidence type="ECO:0000313" key="2">
    <source>
        <dbReference type="EMBL" id="MBZ1349663.1"/>
    </source>
</evidence>
<keyword evidence="3" id="KW-1185">Reference proteome</keyword>
<dbReference type="Proteomes" id="UP000739565">
    <property type="component" value="Unassembled WGS sequence"/>
</dbReference>
<protein>
    <submittedName>
        <fullName evidence="2">Uncharacterized protein</fullName>
    </submittedName>
</protein>
<feature type="signal peptide" evidence="1">
    <location>
        <begin position="1"/>
        <end position="22"/>
    </location>
</feature>
<reference evidence="2" key="1">
    <citation type="submission" date="2021-07" db="EMBL/GenBank/DDBJ databases">
        <title>New genus and species of the family Alcaligenaceae.</title>
        <authorList>
            <person name="Hahn M.W."/>
        </authorList>
    </citation>
    <scope>NUCLEOTIDE SEQUENCE</scope>
    <source>
        <strain evidence="2">LF4-65</strain>
    </source>
</reference>
<accession>A0A953N7W5</accession>
<feature type="chain" id="PRO_5037008760" evidence="1">
    <location>
        <begin position="23"/>
        <end position="157"/>
    </location>
</feature>
<comment type="caution">
    <text evidence="2">The sequence shown here is derived from an EMBL/GenBank/DDBJ whole genome shotgun (WGS) entry which is preliminary data.</text>
</comment>